<evidence type="ECO:0008006" key="3">
    <source>
        <dbReference type="Google" id="ProtNLM"/>
    </source>
</evidence>
<dbReference type="NCBIfam" id="NF047360">
    <property type="entry name" value="tail_chap_PVL"/>
    <property type="match status" value="1"/>
</dbReference>
<dbReference type="InterPro" id="IPR057006">
    <property type="entry name" value="Phage_TAC_19"/>
</dbReference>
<protein>
    <recommendedName>
        <fullName evidence="3">Phage protein</fullName>
    </recommendedName>
</protein>
<evidence type="ECO:0000313" key="2">
    <source>
        <dbReference type="Proteomes" id="UP001307168"/>
    </source>
</evidence>
<name>A0AAW9N2C0_9BACI</name>
<comment type="caution">
    <text evidence="1">The sequence shown here is derived from an EMBL/GenBank/DDBJ whole genome shotgun (WGS) entry which is preliminary data.</text>
</comment>
<sequence>MYTLELTNSKTKEVTTHTQLWVSGKQLITALKLNNAVYEDDEESTMALVNFVADLFGIKANDILDGIQAHELMQKLYEVYYKVLGYSEKKSQKLIQFMKDGEVEAELD</sequence>
<dbReference type="RefSeq" id="WP_367406026.1">
    <property type="nucleotide sequence ID" value="NZ_JARNBH010000002.1"/>
</dbReference>
<dbReference type="EMBL" id="JARNBH010000002">
    <property type="protein sequence ID" value="MEC0271921.1"/>
    <property type="molecule type" value="Genomic_DNA"/>
</dbReference>
<dbReference type="AlphaFoldDB" id="A0AAW9N2C0"/>
<evidence type="ECO:0000313" key="1">
    <source>
        <dbReference type="EMBL" id="MEC0271921.1"/>
    </source>
</evidence>
<proteinExistence type="predicted"/>
<accession>A0AAW9N2C0</accession>
<dbReference type="Proteomes" id="UP001307168">
    <property type="component" value="Unassembled WGS sequence"/>
</dbReference>
<organism evidence="1 2">
    <name type="scientific">Peribacillus castrilensis</name>
    <dbReference type="NCBI Taxonomy" id="2897690"/>
    <lineage>
        <taxon>Bacteria</taxon>
        <taxon>Bacillati</taxon>
        <taxon>Bacillota</taxon>
        <taxon>Bacilli</taxon>
        <taxon>Bacillales</taxon>
        <taxon>Bacillaceae</taxon>
        <taxon>Peribacillus</taxon>
    </lineage>
</organism>
<keyword evidence="2" id="KW-1185">Reference proteome</keyword>
<gene>
    <name evidence="1" type="ORF">P4706_02330</name>
</gene>
<reference evidence="1 2" key="1">
    <citation type="submission" date="2023-03" db="EMBL/GenBank/DDBJ databases">
        <title>Bacillus Genome Sequencing.</title>
        <authorList>
            <person name="Dunlap C."/>
        </authorList>
    </citation>
    <scope>NUCLEOTIDE SEQUENCE [LARGE SCALE GENOMIC DNA]</scope>
    <source>
        <strain evidence="1 2">B-41290</strain>
    </source>
</reference>
<dbReference type="Pfam" id="PF23857">
    <property type="entry name" value="Phage_TAC_19"/>
    <property type="match status" value="1"/>
</dbReference>